<keyword evidence="2" id="KW-1185">Reference proteome</keyword>
<name>A0ACB8YXY9_CICIN</name>
<reference evidence="1 2" key="2">
    <citation type="journal article" date="2022" name="Mol. Ecol. Resour.">
        <title>The genomes of chicory, endive, great burdock and yacon provide insights into Asteraceae paleo-polyploidization history and plant inulin production.</title>
        <authorList>
            <person name="Fan W."/>
            <person name="Wang S."/>
            <person name="Wang H."/>
            <person name="Wang A."/>
            <person name="Jiang F."/>
            <person name="Liu H."/>
            <person name="Zhao H."/>
            <person name="Xu D."/>
            <person name="Zhang Y."/>
        </authorList>
    </citation>
    <scope>NUCLEOTIDE SEQUENCE [LARGE SCALE GENOMIC DNA]</scope>
    <source>
        <strain evidence="2">cv. Punajuju</strain>
        <tissue evidence="1">Leaves</tissue>
    </source>
</reference>
<evidence type="ECO:0000313" key="1">
    <source>
        <dbReference type="EMBL" id="KAI3690377.1"/>
    </source>
</evidence>
<gene>
    <name evidence="1" type="ORF">L2E82_48401</name>
</gene>
<dbReference type="EMBL" id="CM042017">
    <property type="protein sequence ID" value="KAI3690377.1"/>
    <property type="molecule type" value="Genomic_DNA"/>
</dbReference>
<protein>
    <submittedName>
        <fullName evidence="1">Uncharacterized protein</fullName>
    </submittedName>
</protein>
<sequence length="83" mass="9177">MMAVSSAGKGDSMGMDNRKYVWLKKPCLNLSRGKPISSRNQGQWQPFQDISHNNSNEGNSLTQIPLSSALTKVNHLLGLVDDY</sequence>
<evidence type="ECO:0000313" key="2">
    <source>
        <dbReference type="Proteomes" id="UP001055811"/>
    </source>
</evidence>
<comment type="caution">
    <text evidence="1">The sequence shown here is derived from an EMBL/GenBank/DDBJ whole genome shotgun (WGS) entry which is preliminary data.</text>
</comment>
<accession>A0ACB8YXY9</accession>
<dbReference type="Proteomes" id="UP001055811">
    <property type="component" value="Linkage Group LG09"/>
</dbReference>
<proteinExistence type="predicted"/>
<reference evidence="2" key="1">
    <citation type="journal article" date="2022" name="Mol. Ecol. Resour.">
        <title>The genomes of chicory, endive, great burdock and yacon provide insights into Asteraceae palaeo-polyploidization history and plant inulin production.</title>
        <authorList>
            <person name="Fan W."/>
            <person name="Wang S."/>
            <person name="Wang H."/>
            <person name="Wang A."/>
            <person name="Jiang F."/>
            <person name="Liu H."/>
            <person name="Zhao H."/>
            <person name="Xu D."/>
            <person name="Zhang Y."/>
        </authorList>
    </citation>
    <scope>NUCLEOTIDE SEQUENCE [LARGE SCALE GENOMIC DNA]</scope>
    <source>
        <strain evidence="2">cv. Punajuju</strain>
    </source>
</reference>
<organism evidence="1 2">
    <name type="scientific">Cichorium intybus</name>
    <name type="common">Chicory</name>
    <dbReference type="NCBI Taxonomy" id="13427"/>
    <lineage>
        <taxon>Eukaryota</taxon>
        <taxon>Viridiplantae</taxon>
        <taxon>Streptophyta</taxon>
        <taxon>Embryophyta</taxon>
        <taxon>Tracheophyta</taxon>
        <taxon>Spermatophyta</taxon>
        <taxon>Magnoliopsida</taxon>
        <taxon>eudicotyledons</taxon>
        <taxon>Gunneridae</taxon>
        <taxon>Pentapetalae</taxon>
        <taxon>asterids</taxon>
        <taxon>campanulids</taxon>
        <taxon>Asterales</taxon>
        <taxon>Asteraceae</taxon>
        <taxon>Cichorioideae</taxon>
        <taxon>Cichorieae</taxon>
        <taxon>Cichoriinae</taxon>
        <taxon>Cichorium</taxon>
    </lineage>
</organism>